<dbReference type="OrthoDB" id="7699621at2759"/>
<dbReference type="EMBL" id="BGPR01003506">
    <property type="protein sequence ID" value="GBM89011.1"/>
    <property type="molecule type" value="Genomic_DNA"/>
</dbReference>
<accession>A0A4Y2JFB8</accession>
<protein>
    <recommendedName>
        <fullName evidence="3">DUF4371 domain-containing protein</fullName>
    </recommendedName>
</protein>
<evidence type="ECO:0000313" key="1">
    <source>
        <dbReference type="EMBL" id="GBM89011.1"/>
    </source>
</evidence>
<evidence type="ECO:0008006" key="3">
    <source>
        <dbReference type="Google" id="ProtNLM"/>
    </source>
</evidence>
<dbReference type="AlphaFoldDB" id="A0A4Y2JFB8"/>
<keyword evidence="2" id="KW-1185">Reference proteome</keyword>
<organism evidence="1 2">
    <name type="scientific">Araneus ventricosus</name>
    <name type="common">Orbweaver spider</name>
    <name type="synonym">Epeira ventricosa</name>
    <dbReference type="NCBI Taxonomy" id="182803"/>
    <lineage>
        <taxon>Eukaryota</taxon>
        <taxon>Metazoa</taxon>
        <taxon>Ecdysozoa</taxon>
        <taxon>Arthropoda</taxon>
        <taxon>Chelicerata</taxon>
        <taxon>Arachnida</taxon>
        <taxon>Araneae</taxon>
        <taxon>Araneomorphae</taxon>
        <taxon>Entelegynae</taxon>
        <taxon>Araneoidea</taxon>
        <taxon>Araneidae</taxon>
        <taxon>Araneus</taxon>
    </lineage>
</organism>
<reference evidence="1 2" key="1">
    <citation type="journal article" date="2019" name="Sci. Rep.">
        <title>Orb-weaving spider Araneus ventricosus genome elucidates the spidroin gene catalogue.</title>
        <authorList>
            <person name="Kono N."/>
            <person name="Nakamura H."/>
            <person name="Ohtoshi R."/>
            <person name="Moran D.A.P."/>
            <person name="Shinohara A."/>
            <person name="Yoshida Y."/>
            <person name="Fujiwara M."/>
            <person name="Mori M."/>
            <person name="Tomita M."/>
            <person name="Arakawa K."/>
        </authorList>
    </citation>
    <scope>NUCLEOTIDE SEQUENCE [LARGE SCALE GENOMIC DNA]</scope>
</reference>
<comment type="caution">
    <text evidence="1">The sequence shown here is derived from an EMBL/GenBank/DDBJ whole genome shotgun (WGS) entry which is preliminary data.</text>
</comment>
<sequence length="116" mass="13651">MNSLYCLPCKLFQNRNHPWFQEKVFTNWKKVGERLSEHENSLNHKNCFCSWKNLEASLQKRGIDKDLQDEIEKEESHWKAVLHSIVDVILHLAKQGSPLQSSNETLDFSDPKCVHF</sequence>
<evidence type="ECO:0000313" key="2">
    <source>
        <dbReference type="Proteomes" id="UP000499080"/>
    </source>
</evidence>
<name>A0A4Y2JFB8_ARAVE</name>
<proteinExistence type="predicted"/>
<gene>
    <name evidence="1" type="ORF">AVEN_51214_1</name>
</gene>
<dbReference type="Proteomes" id="UP000499080">
    <property type="component" value="Unassembled WGS sequence"/>
</dbReference>